<organism evidence="1 2">
    <name type="scientific">Nocardioides aquiterrae</name>
    <dbReference type="NCBI Taxonomy" id="203799"/>
    <lineage>
        <taxon>Bacteria</taxon>
        <taxon>Bacillati</taxon>
        <taxon>Actinomycetota</taxon>
        <taxon>Actinomycetes</taxon>
        <taxon>Propionibacteriales</taxon>
        <taxon>Nocardioidaceae</taxon>
        <taxon>Nocardioides</taxon>
    </lineage>
</organism>
<keyword evidence="2" id="KW-1185">Reference proteome</keyword>
<name>A0ABP4FC89_9ACTN</name>
<comment type="caution">
    <text evidence="1">The sequence shown here is derived from an EMBL/GenBank/DDBJ whole genome shotgun (WGS) entry which is preliminary data.</text>
</comment>
<dbReference type="RefSeq" id="WP_343910517.1">
    <property type="nucleotide sequence ID" value="NZ_BAAAJE010000030.1"/>
</dbReference>
<gene>
    <name evidence="1" type="ORF">GCM10009606_45310</name>
</gene>
<dbReference type="Proteomes" id="UP001499979">
    <property type="component" value="Unassembled WGS sequence"/>
</dbReference>
<accession>A0ABP4FC89</accession>
<proteinExistence type="predicted"/>
<dbReference type="EMBL" id="BAAAJE010000030">
    <property type="protein sequence ID" value="GAA1162350.1"/>
    <property type="molecule type" value="Genomic_DNA"/>
</dbReference>
<sequence length="159" mass="16383">MPVPGSDPALAVAAGLARAAAAACDRRLVSDGERLYDRVRQRVDPLVSAAGEVVVAFPSMLLHPGARHECLVVVLPEAVVVALRRKGARTLPEVIVVEKSTVSRVEIAPPPLSVPFPLAASLMGGFGVCVVGLPRGALVFGGVTRRPGGPTAAGGRSRR</sequence>
<evidence type="ECO:0000313" key="1">
    <source>
        <dbReference type="EMBL" id="GAA1162350.1"/>
    </source>
</evidence>
<protein>
    <submittedName>
        <fullName evidence="1">Uncharacterized protein</fullName>
    </submittedName>
</protein>
<reference evidence="2" key="1">
    <citation type="journal article" date="2019" name="Int. J. Syst. Evol. Microbiol.">
        <title>The Global Catalogue of Microorganisms (GCM) 10K type strain sequencing project: providing services to taxonomists for standard genome sequencing and annotation.</title>
        <authorList>
            <consortium name="The Broad Institute Genomics Platform"/>
            <consortium name="The Broad Institute Genome Sequencing Center for Infectious Disease"/>
            <person name="Wu L."/>
            <person name="Ma J."/>
        </authorList>
    </citation>
    <scope>NUCLEOTIDE SEQUENCE [LARGE SCALE GENOMIC DNA]</scope>
    <source>
        <strain evidence="2">JCM 11813</strain>
    </source>
</reference>
<evidence type="ECO:0000313" key="2">
    <source>
        <dbReference type="Proteomes" id="UP001499979"/>
    </source>
</evidence>